<sequence length="544" mass="59162">MAFLPLLRLVTFIATLVCAIIVLGLAAHLTSLTEELDFFFSFAAMAIAAAVLTIITLPIMIGVDFVRRGAFPSMVLVELIWLFILWILWISAAGLASQADQFEFGDGSSCDFSNLLITADEAAALAAGCHEFAAIEAFSFLAWILLMGYNITLFVCAIIGHSRGNRTWFSTVGDGLLTRRDGAPVSDKQTPVSTGGAYSTTAPSTMQYPPQQQYAQPMTAQTLQAHYNGTRIGTPPSHFHPISIRSFFPQLRFPLPNSLSNFLRSLTPSTTSTAFRTMSSTPSTLCFNLSLTLSTASSMAPRTAVCVSDPVSDFSWGVVADATSAPPVTARLNRCRSPLKLYPFNLTSFTDVCTSNSQAPCPCPPHLMSILSEPLKVNPIRRRSHNIDFHFIQGKPPAALSKRIRFLLYPHCSFPSPQPRRFHSPDQLSTDNFTVVLNTLPSTSSSRRRTTTWARGAEARIQSDLEESEGEASTSISISNSAPSPLLLEVPVITIDDLISRTSKSKSSNPSSHRLEVALLLAWKQEEAGVKLDSSFAGMDVSLP</sequence>
<dbReference type="EMBL" id="ML769416">
    <property type="protein sequence ID" value="KAE9404539.1"/>
    <property type="molecule type" value="Genomic_DNA"/>
</dbReference>
<feature type="transmembrane region" description="Helical" evidence="2">
    <location>
        <begin position="140"/>
        <end position="160"/>
    </location>
</feature>
<keyword evidence="2" id="KW-0472">Membrane</keyword>
<feature type="transmembrane region" description="Helical" evidence="2">
    <location>
        <begin position="75"/>
        <end position="96"/>
    </location>
</feature>
<reference evidence="3" key="1">
    <citation type="journal article" date="2019" name="Environ. Microbiol.">
        <title>Fungal ecological strategies reflected in gene transcription - a case study of two litter decomposers.</title>
        <authorList>
            <person name="Barbi F."/>
            <person name="Kohler A."/>
            <person name="Barry K."/>
            <person name="Baskaran P."/>
            <person name="Daum C."/>
            <person name="Fauchery L."/>
            <person name="Ihrmark K."/>
            <person name="Kuo A."/>
            <person name="LaButti K."/>
            <person name="Lipzen A."/>
            <person name="Morin E."/>
            <person name="Grigoriev I.V."/>
            <person name="Henrissat B."/>
            <person name="Lindahl B."/>
            <person name="Martin F."/>
        </authorList>
    </citation>
    <scope>NUCLEOTIDE SEQUENCE</scope>
    <source>
        <strain evidence="3">JB14</strain>
    </source>
</reference>
<feature type="transmembrane region" description="Helical" evidence="2">
    <location>
        <begin position="7"/>
        <end position="27"/>
    </location>
</feature>
<evidence type="ECO:0000313" key="3">
    <source>
        <dbReference type="EMBL" id="KAE9404539.1"/>
    </source>
</evidence>
<proteinExistence type="predicted"/>
<dbReference type="OrthoDB" id="3364107at2759"/>
<dbReference type="Proteomes" id="UP000799118">
    <property type="component" value="Unassembled WGS sequence"/>
</dbReference>
<keyword evidence="4" id="KW-1185">Reference proteome</keyword>
<evidence type="ECO:0000256" key="1">
    <source>
        <dbReference type="SAM" id="MobiDB-lite"/>
    </source>
</evidence>
<protein>
    <recommendedName>
        <fullName evidence="5">MARVEL domain-containing protein</fullName>
    </recommendedName>
</protein>
<feature type="region of interest" description="Disordered" evidence="1">
    <location>
        <begin position="446"/>
        <end position="478"/>
    </location>
</feature>
<gene>
    <name evidence="3" type="ORF">BT96DRAFT_989358</name>
</gene>
<name>A0A6A4I1B1_9AGAR</name>
<feature type="transmembrane region" description="Helical" evidence="2">
    <location>
        <begin position="39"/>
        <end position="63"/>
    </location>
</feature>
<evidence type="ECO:0000313" key="4">
    <source>
        <dbReference type="Proteomes" id="UP000799118"/>
    </source>
</evidence>
<keyword evidence="2" id="KW-1133">Transmembrane helix</keyword>
<evidence type="ECO:0000256" key="2">
    <source>
        <dbReference type="SAM" id="Phobius"/>
    </source>
</evidence>
<evidence type="ECO:0008006" key="5">
    <source>
        <dbReference type="Google" id="ProtNLM"/>
    </source>
</evidence>
<organism evidence="3 4">
    <name type="scientific">Gymnopus androsaceus JB14</name>
    <dbReference type="NCBI Taxonomy" id="1447944"/>
    <lineage>
        <taxon>Eukaryota</taxon>
        <taxon>Fungi</taxon>
        <taxon>Dikarya</taxon>
        <taxon>Basidiomycota</taxon>
        <taxon>Agaricomycotina</taxon>
        <taxon>Agaricomycetes</taxon>
        <taxon>Agaricomycetidae</taxon>
        <taxon>Agaricales</taxon>
        <taxon>Marasmiineae</taxon>
        <taxon>Omphalotaceae</taxon>
        <taxon>Gymnopus</taxon>
    </lineage>
</organism>
<accession>A0A6A4I1B1</accession>
<feature type="region of interest" description="Disordered" evidence="1">
    <location>
        <begin position="183"/>
        <end position="203"/>
    </location>
</feature>
<keyword evidence="2" id="KW-0812">Transmembrane</keyword>
<dbReference type="AlphaFoldDB" id="A0A6A4I1B1"/>
<feature type="compositionally biased region" description="Polar residues" evidence="1">
    <location>
        <begin position="187"/>
        <end position="203"/>
    </location>
</feature>